<organism evidence="2">
    <name type="scientific">Capitella teleta</name>
    <name type="common">Polychaete worm</name>
    <dbReference type="NCBI Taxonomy" id="283909"/>
    <lineage>
        <taxon>Eukaryota</taxon>
        <taxon>Metazoa</taxon>
        <taxon>Spiralia</taxon>
        <taxon>Lophotrochozoa</taxon>
        <taxon>Annelida</taxon>
        <taxon>Polychaeta</taxon>
        <taxon>Sedentaria</taxon>
        <taxon>Scolecida</taxon>
        <taxon>Capitellidae</taxon>
        <taxon>Capitella</taxon>
    </lineage>
</organism>
<dbReference type="HOGENOM" id="CLU_014015_3_1_1"/>
<reference evidence="4" key="1">
    <citation type="submission" date="2012-12" db="EMBL/GenBank/DDBJ databases">
        <authorList>
            <person name="Hellsten U."/>
            <person name="Grimwood J."/>
            <person name="Chapman J.A."/>
            <person name="Shapiro H."/>
            <person name="Aerts A."/>
            <person name="Otillar R.P."/>
            <person name="Terry A.Y."/>
            <person name="Boore J.L."/>
            <person name="Simakov O."/>
            <person name="Marletaz F."/>
            <person name="Cho S.-J."/>
            <person name="Edsinger-Gonzales E."/>
            <person name="Havlak P."/>
            <person name="Kuo D.-H."/>
            <person name="Larsson T."/>
            <person name="Lv J."/>
            <person name="Arendt D."/>
            <person name="Savage R."/>
            <person name="Osoegawa K."/>
            <person name="de Jong P."/>
            <person name="Lindberg D.R."/>
            <person name="Seaver E.C."/>
            <person name="Weisblat D.A."/>
            <person name="Putnam N.H."/>
            <person name="Grigoriev I.V."/>
            <person name="Rokhsar D.S."/>
        </authorList>
    </citation>
    <scope>NUCLEOTIDE SEQUENCE</scope>
    <source>
        <strain evidence="4">I ESC-2004</strain>
    </source>
</reference>
<evidence type="ECO:0000313" key="3">
    <source>
        <dbReference type="EnsemblMetazoa" id="CapteP194798"/>
    </source>
</evidence>
<evidence type="ECO:0008006" key="5">
    <source>
        <dbReference type="Google" id="ProtNLM"/>
    </source>
</evidence>
<dbReference type="EnsemblMetazoa" id="CapteT194798">
    <property type="protein sequence ID" value="CapteP194798"/>
    <property type="gene ID" value="CapteG194798"/>
</dbReference>
<comment type="similarity">
    <text evidence="1">Belongs to the FPP/GGPP synthase family.</text>
</comment>
<keyword evidence="4" id="KW-1185">Reference proteome</keyword>
<reference evidence="3" key="3">
    <citation type="submission" date="2015-06" db="UniProtKB">
        <authorList>
            <consortium name="EnsemblMetazoa"/>
        </authorList>
    </citation>
    <scope>IDENTIFICATION</scope>
</reference>
<dbReference type="PANTHER" id="PTHR12001:SF55">
    <property type="entry name" value="ALL TRANS-POLYPRENYL-DIPHOSPHATE SYNTHASE PDSS2"/>
    <property type="match status" value="1"/>
</dbReference>
<dbReference type="GO" id="GO:0005739">
    <property type="term" value="C:mitochondrion"/>
    <property type="evidence" value="ECO:0007669"/>
    <property type="project" value="TreeGrafter"/>
</dbReference>
<proteinExistence type="inferred from homology"/>
<reference evidence="2 4" key="2">
    <citation type="journal article" date="2013" name="Nature">
        <title>Insights into bilaterian evolution from three spiralian genomes.</title>
        <authorList>
            <person name="Simakov O."/>
            <person name="Marletaz F."/>
            <person name="Cho S.J."/>
            <person name="Edsinger-Gonzales E."/>
            <person name="Havlak P."/>
            <person name="Hellsten U."/>
            <person name="Kuo D.H."/>
            <person name="Larsson T."/>
            <person name="Lv J."/>
            <person name="Arendt D."/>
            <person name="Savage R."/>
            <person name="Osoegawa K."/>
            <person name="de Jong P."/>
            <person name="Grimwood J."/>
            <person name="Chapman J.A."/>
            <person name="Shapiro H."/>
            <person name="Aerts A."/>
            <person name="Otillar R.P."/>
            <person name="Terry A.Y."/>
            <person name="Boore J.L."/>
            <person name="Grigoriev I.V."/>
            <person name="Lindberg D.R."/>
            <person name="Seaver E.C."/>
            <person name="Weisblat D.A."/>
            <person name="Putnam N.H."/>
            <person name="Rokhsar D.S."/>
        </authorList>
    </citation>
    <scope>NUCLEOTIDE SEQUENCE</scope>
    <source>
        <strain evidence="2 4">I ESC-2004</strain>
    </source>
</reference>
<dbReference type="SUPFAM" id="SSF48576">
    <property type="entry name" value="Terpenoid synthases"/>
    <property type="match status" value="1"/>
</dbReference>
<dbReference type="Proteomes" id="UP000014760">
    <property type="component" value="Unassembled WGS sequence"/>
</dbReference>
<dbReference type="GO" id="GO:0006744">
    <property type="term" value="P:ubiquinone biosynthetic process"/>
    <property type="evidence" value="ECO:0007669"/>
    <property type="project" value="TreeGrafter"/>
</dbReference>
<evidence type="ECO:0000313" key="4">
    <source>
        <dbReference type="Proteomes" id="UP000014760"/>
    </source>
</evidence>
<dbReference type="FunCoup" id="R7UT63">
    <property type="interactions" value="204"/>
</dbReference>
<dbReference type="OrthoDB" id="9983019at2759"/>
<dbReference type="Pfam" id="PF00348">
    <property type="entry name" value="polyprenyl_synt"/>
    <property type="match status" value="1"/>
</dbReference>
<name>R7UT63_CAPTE</name>
<keyword evidence="1" id="KW-0808">Transferase</keyword>
<evidence type="ECO:0000256" key="1">
    <source>
        <dbReference type="RuleBase" id="RU004466"/>
    </source>
</evidence>
<protein>
    <recommendedName>
        <fullName evidence="5">Decaprenyl-diphosphate synthase subunit 2</fullName>
    </recommendedName>
</protein>
<dbReference type="InterPro" id="IPR008949">
    <property type="entry name" value="Isoprenoid_synthase_dom_sf"/>
</dbReference>
<dbReference type="AlphaFoldDB" id="R7UT63"/>
<dbReference type="STRING" id="283909.R7UT63"/>
<dbReference type="Gene3D" id="1.10.600.10">
    <property type="entry name" value="Farnesyl Diphosphate Synthase"/>
    <property type="match status" value="1"/>
</dbReference>
<evidence type="ECO:0000313" key="2">
    <source>
        <dbReference type="EMBL" id="ELU09363.1"/>
    </source>
</evidence>
<gene>
    <name evidence="2" type="ORF">CAPTEDRAFT_194798</name>
</gene>
<dbReference type="GO" id="GO:0004659">
    <property type="term" value="F:prenyltransferase activity"/>
    <property type="evidence" value="ECO:0007669"/>
    <property type="project" value="InterPro"/>
</dbReference>
<dbReference type="InterPro" id="IPR000092">
    <property type="entry name" value="Polyprenyl_synt"/>
</dbReference>
<dbReference type="EMBL" id="KB298264">
    <property type="protein sequence ID" value="ELU09363.1"/>
    <property type="molecule type" value="Genomic_DNA"/>
</dbReference>
<accession>R7UT63</accession>
<dbReference type="GO" id="GO:0008299">
    <property type="term" value="P:isoprenoid biosynthetic process"/>
    <property type="evidence" value="ECO:0007669"/>
    <property type="project" value="InterPro"/>
</dbReference>
<dbReference type="GO" id="GO:1990234">
    <property type="term" value="C:transferase complex"/>
    <property type="evidence" value="ECO:0007669"/>
    <property type="project" value="TreeGrafter"/>
</dbReference>
<dbReference type="OMA" id="YPTSYFS"/>
<dbReference type="PANTHER" id="PTHR12001">
    <property type="entry name" value="GERANYLGERANYL PYROPHOSPHATE SYNTHASE"/>
    <property type="match status" value="1"/>
</dbReference>
<dbReference type="EMBL" id="AMQN01006394">
    <property type="status" value="NOT_ANNOTATED_CDS"/>
    <property type="molecule type" value="Genomic_DNA"/>
</dbReference>
<sequence length="418" mass="45631">MQACGAVIQLASLVRQPLVKRCATSNYLRTLSFLCSSNHISTQHKIHQPPKENIQSPKNSRHISFWGAPKVTEWNRAVTEAEKIVGYPTSFMSLRCLLSDELSNVALQMRKLVGTKHPLLKTARTFFSDGKHNTQTRGLLVLLMSKAAGSFDGKLDDSMVSGILPSQRNLAEITEMINTANLIHKGMINLDTLAPSDPSRGDMEFGNKMTVLSGDFLLATASVGLADLNNTFVVEMISGAIGDLMKAEFTGLRDRDGAPMLPQEGATMEDWQLQTYLSSGSLIAKSCQSALLLAGHPENLQQAAHRFGCHVAYAHQIYSELQPLTHSLDDQGALTVTSAPVLLHVASHPRDLVVRELLSTGTMEVHKLVSMLRNSEAVEEARKLCADHGKKAMESLELFPPSEARTALQNIVRAVTAV</sequence>